<gene>
    <name evidence="2" type="ORF">AYI70_g12439</name>
</gene>
<accession>A0A1R1WXI3</accession>
<name>A0A1R1WXI3_9FUNG</name>
<dbReference type="Pfam" id="PF07065">
    <property type="entry name" value="D123"/>
    <property type="match status" value="1"/>
</dbReference>
<sequence>MTRNSIIEPKYNKAHLEIDSSDDEWSDHDDDIISDKDSDISKLSDTEYSDSAKKVDFDEEKILQIKNAISSLGGKVIPRMNWSAPTDAVWIATGNTLECENVSQILLLLKSSDKISNDMSSYCGCKTPFSSLELKPQLVLRQSFDVVPSMVFRCYVKNKYLIAISQIDCSYYEFLDNLEDKIEDFIYGFFASMEPFGLDNYCFDLYLNAKIDRAVILDFDPWYSTTSPLLFTWDELNNADSSKDYGLRLFPKSMNMGLGSVFNTSKYSTSRFPVELTADSYYEASEKFFKK</sequence>
<dbReference type="PANTHER" id="PTHR15323:SF6">
    <property type="entry name" value="CELL DIVISION CYCLE PROTEIN 123 HOMOLOG"/>
    <property type="match status" value="1"/>
</dbReference>
<dbReference type="EMBL" id="LSSN01006123">
    <property type="protein sequence ID" value="OMJ07079.1"/>
    <property type="molecule type" value="Genomic_DNA"/>
</dbReference>
<evidence type="ECO:0000256" key="1">
    <source>
        <dbReference type="ARBA" id="ARBA00011047"/>
    </source>
</evidence>
<keyword evidence="3" id="KW-1185">Reference proteome</keyword>
<evidence type="ECO:0000313" key="2">
    <source>
        <dbReference type="EMBL" id="OMJ07079.1"/>
    </source>
</evidence>
<dbReference type="STRING" id="133412.A0A1R1WXI3"/>
<organism evidence="2 3">
    <name type="scientific">Smittium culicis</name>
    <dbReference type="NCBI Taxonomy" id="133412"/>
    <lineage>
        <taxon>Eukaryota</taxon>
        <taxon>Fungi</taxon>
        <taxon>Fungi incertae sedis</taxon>
        <taxon>Zoopagomycota</taxon>
        <taxon>Kickxellomycotina</taxon>
        <taxon>Harpellomycetes</taxon>
        <taxon>Harpellales</taxon>
        <taxon>Legeriomycetaceae</taxon>
        <taxon>Smittium</taxon>
    </lineage>
</organism>
<dbReference type="InterPro" id="IPR009772">
    <property type="entry name" value="CDC123"/>
</dbReference>
<evidence type="ECO:0000313" key="3">
    <source>
        <dbReference type="Proteomes" id="UP000187283"/>
    </source>
</evidence>
<proteinExistence type="inferred from homology"/>
<dbReference type="GO" id="GO:0051301">
    <property type="term" value="P:cell division"/>
    <property type="evidence" value="ECO:0007669"/>
    <property type="project" value="UniProtKB-KW"/>
</dbReference>
<reference evidence="2 3" key="1">
    <citation type="submission" date="2017-01" db="EMBL/GenBank/DDBJ databases">
        <authorList>
            <person name="Mah S.A."/>
            <person name="Swanson W.J."/>
            <person name="Moy G.W."/>
            <person name="Vacquier V.D."/>
        </authorList>
    </citation>
    <scope>NUCLEOTIDE SEQUENCE [LARGE SCALE GENOMIC DNA]</scope>
    <source>
        <strain evidence="2 3">GSMNP</strain>
    </source>
</reference>
<comment type="similarity">
    <text evidence="1">Belongs to the CDC123 family.</text>
</comment>
<dbReference type="AlphaFoldDB" id="A0A1R1WXI3"/>
<protein>
    <submittedName>
        <fullName evidence="2">Cell division cycle protein</fullName>
    </submittedName>
</protein>
<keyword evidence="2" id="KW-0131">Cell cycle</keyword>
<dbReference type="Proteomes" id="UP000187283">
    <property type="component" value="Unassembled WGS sequence"/>
</dbReference>
<dbReference type="OrthoDB" id="360540at2759"/>
<keyword evidence="2" id="KW-0132">Cell division</keyword>
<comment type="caution">
    <text evidence="2">The sequence shown here is derived from an EMBL/GenBank/DDBJ whole genome shotgun (WGS) entry which is preliminary data.</text>
</comment>
<dbReference type="GO" id="GO:0005737">
    <property type="term" value="C:cytoplasm"/>
    <property type="evidence" value="ECO:0007669"/>
    <property type="project" value="TreeGrafter"/>
</dbReference>
<dbReference type="PANTHER" id="PTHR15323">
    <property type="entry name" value="D123 PROTEIN"/>
    <property type="match status" value="1"/>
</dbReference>